<evidence type="ECO:0000256" key="2">
    <source>
        <dbReference type="ARBA" id="ARBA00022737"/>
    </source>
</evidence>
<dbReference type="RefSeq" id="XP_001013001.1">
    <property type="nucleotide sequence ID" value="XM_001013001.1"/>
</dbReference>
<feature type="compositionally biased region" description="Basic and acidic residues" evidence="5">
    <location>
        <begin position="400"/>
        <end position="415"/>
    </location>
</feature>
<dbReference type="HOGENOM" id="CLU_296570_0_0_1"/>
<evidence type="ECO:0000256" key="4">
    <source>
        <dbReference type="SAM" id="Coils"/>
    </source>
</evidence>
<feature type="compositionally biased region" description="Polar residues" evidence="5">
    <location>
        <begin position="263"/>
        <end position="278"/>
    </location>
</feature>
<feature type="domain" description="C2H2-type" evidence="6">
    <location>
        <begin position="17"/>
        <end position="42"/>
    </location>
</feature>
<feature type="compositionally biased region" description="Basic and acidic residues" evidence="5">
    <location>
        <begin position="279"/>
        <end position="290"/>
    </location>
</feature>
<feature type="region of interest" description="Disordered" evidence="5">
    <location>
        <begin position="386"/>
        <end position="459"/>
    </location>
</feature>
<reference evidence="8" key="1">
    <citation type="journal article" date="2006" name="PLoS Biol.">
        <title>Macronuclear genome sequence of the ciliate Tetrahymena thermophila, a model eukaryote.</title>
        <authorList>
            <person name="Eisen J.A."/>
            <person name="Coyne R.S."/>
            <person name="Wu M."/>
            <person name="Wu D."/>
            <person name="Thiagarajan M."/>
            <person name="Wortman J.R."/>
            <person name="Badger J.H."/>
            <person name="Ren Q."/>
            <person name="Amedeo P."/>
            <person name="Jones K.M."/>
            <person name="Tallon L.J."/>
            <person name="Delcher A.L."/>
            <person name="Salzberg S.L."/>
            <person name="Silva J.C."/>
            <person name="Haas B.J."/>
            <person name="Majoros W.H."/>
            <person name="Farzad M."/>
            <person name="Carlton J.M."/>
            <person name="Smith R.K. Jr."/>
            <person name="Garg J."/>
            <person name="Pearlman R.E."/>
            <person name="Karrer K.M."/>
            <person name="Sun L."/>
            <person name="Manning G."/>
            <person name="Elde N.C."/>
            <person name="Turkewitz A.P."/>
            <person name="Asai D.J."/>
            <person name="Wilkes D.E."/>
            <person name="Wang Y."/>
            <person name="Cai H."/>
            <person name="Collins K."/>
            <person name="Stewart B.A."/>
            <person name="Lee S.R."/>
            <person name="Wilamowska K."/>
            <person name="Weinberg Z."/>
            <person name="Ruzzo W.L."/>
            <person name="Wloga D."/>
            <person name="Gaertig J."/>
            <person name="Frankel J."/>
            <person name="Tsao C.-C."/>
            <person name="Gorovsky M.A."/>
            <person name="Keeling P.J."/>
            <person name="Waller R.F."/>
            <person name="Patron N.J."/>
            <person name="Cherry J.M."/>
            <person name="Stover N.A."/>
            <person name="Krieger C.J."/>
            <person name="del Toro C."/>
            <person name="Ryder H.F."/>
            <person name="Williamson S.C."/>
            <person name="Barbeau R.A."/>
            <person name="Hamilton E.P."/>
            <person name="Orias E."/>
        </authorList>
    </citation>
    <scope>NUCLEOTIDE SEQUENCE [LARGE SCALE GENOMIC DNA]</scope>
    <source>
        <strain evidence="8">SB210</strain>
    </source>
</reference>
<keyword evidence="3" id="KW-0479">Metal-binding</keyword>
<feature type="region of interest" description="Disordered" evidence="5">
    <location>
        <begin position="263"/>
        <end position="290"/>
    </location>
</feature>
<feature type="compositionally biased region" description="Basic and acidic residues" evidence="5">
    <location>
        <begin position="325"/>
        <end position="334"/>
    </location>
</feature>
<feature type="compositionally biased region" description="Acidic residues" evidence="5">
    <location>
        <begin position="964"/>
        <end position="974"/>
    </location>
</feature>
<dbReference type="eggNOG" id="KOG0531">
    <property type="taxonomic scope" value="Eukaryota"/>
</dbReference>
<evidence type="ECO:0000256" key="5">
    <source>
        <dbReference type="SAM" id="MobiDB-lite"/>
    </source>
</evidence>
<keyword evidence="2" id="KW-0677">Repeat</keyword>
<dbReference type="KEGG" id="tet:TTHERM_00323000"/>
<organism evidence="7 8">
    <name type="scientific">Tetrahymena thermophila (strain SB210)</name>
    <dbReference type="NCBI Taxonomy" id="312017"/>
    <lineage>
        <taxon>Eukaryota</taxon>
        <taxon>Sar</taxon>
        <taxon>Alveolata</taxon>
        <taxon>Ciliophora</taxon>
        <taxon>Intramacronucleata</taxon>
        <taxon>Oligohymenophorea</taxon>
        <taxon>Hymenostomatida</taxon>
        <taxon>Tetrahymenina</taxon>
        <taxon>Tetrahymenidae</taxon>
        <taxon>Tetrahymena</taxon>
    </lineage>
</organism>
<feature type="compositionally biased region" description="Basic and acidic residues" evidence="5">
    <location>
        <begin position="439"/>
        <end position="459"/>
    </location>
</feature>
<protein>
    <recommendedName>
        <fullName evidence="6">C2H2-type domain-containing protein</fullName>
    </recommendedName>
</protein>
<gene>
    <name evidence="7" type="ORF">TTHERM_00323000</name>
</gene>
<sequence length="1018" mass="118500">MNSSAGFADSAQEGGYFYCKFDKCGRKFESETRLRDHQYRMHDKDILQQNQKVQVEMNTSNGSNMYKKDEQLKLPTISNNNSQISQSNQRVNLVQKNADKQDQLHPVIRQAQQIASLNNSTATMISNNNSSYSHQKKPSINSQVVKHNNSISGGIVVGSRPSSSSSSNFNTTSSSTNNIEFGIKENNIMKNSYLENSQVQQKNIQIQNKMDQKINVESNQSNIKLNISSNDKSQYNNGRITPNLMRKNNSQQSLQAQVKVQNSVDQQQGAEIKTSIQDKPTKKEERIKSKEEILFGKKGVERIQTILKDQKEINSKKQIQKVRDLNENLNKEQLENQDDSEDSDENDEDIANQINREDQILNMQFSDDNEDDGEESVGDNDDDEIFEEDEEEQEVSLNDSQDKEDFKKITSKEQQEILNKNNKITDKIMARPSPQKQLKGKDSNQQEKNDKQANKLTEKRKVSFSNQEIDLVKEKEMEELRKQSQIETQKILTSKFILEYTGYEKIEQVDQLFLRNKNLLYLKDTDQLDWSEFMDLQYLVVAHNPLLENIDCISSIPNHNLLQLNLEYNNIEDITPIFHHTQLQVLYLNGNRITSIQGINILSQLKTLALMKNKIKGFENTLNTLCMLSNLEELELEQNPVSSRFNYKYDLLWKLKLKKLDGEEVTDIDLELSRAFQKESLNYIQQKSGLPLRPGTAKDWGSRSAFNEGAVNSKSNYKDRFKQKINDLVQESKEVLKSIPEDRAAELEIEIELARQQQEQLEQELEILYCEQQELREKKDKLIKQNDEFQQQIPEFQSLQQQKNQLSQKYRSYVDHLKNNDNDVGKFIKEIFKLNLKLEDLQQENQELVIENNMLQQTQSKFFQSTNRPSTANKTMKQSKADFHKSLTIFNQIEQTLKQQQQQLSQPPKYSSKIYDDAEEVLSQDEQDEEQQQEQEIPDKKQNKILKSDMLQDKKIQEQKPENDLQEEEDEDDLNYGNLHLDKGFESEELDDDMKEIQELLRKNDEALKGVKSELKDF</sequence>
<keyword evidence="1" id="KW-0433">Leucine-rich repeat</keyword>
<dbReference type="Gene3D" id="3.80.10.10">
    <property type="entry name" value="Ribonuclease Inhibitor"/>
    <property type="match status" value="1"/>
</dbReference>
<feature type="region of interest" description="Disordered" evidence="5">
    <location>
        <begin position="920"/>
        <end position="990"/>
    </location>
</feature>
<feature type="region of interest" description="Disordered" evidence="5">
    <location>
        <begin position="325"/>
        <end position="347"/>
    </location>
</feature>
<dbReference type="InterPro" id="IPR001611">
    <property type="entry name" value="Leu-rich_rpt"/>
</dbReference>
<dbReference type="SMART" id="SM00365">
    <property type="entry name" value="LRR_SD22"/>
    <property type="match status" value="4"/>
</dbReference>
<dbReference type="InterPro" id="IPR013087">
    <property type="entry name" value="Znf_C2H2_type"/>
</dbReference>
<dbReference type="STRING" id="312017.Q237I5"/>
<dbReference type="PANTHER" id="PTHR18849">
    <property type="entry name" value="LEUCINE RICH REPEAT PROTEIN"/>
    <property type="match status" value="1"/>
</dbReference>
<keyword evidence="4" id="KW-0175">Coiled coil</keyword>
<dbReference type="AlphaFoldDB" id="Q237I5"/>
<evidence type="ECO:0000313" key="7">
    <source>
        <dbReference type="EMBL" id="EAR92756.1"/>
    </source>
</evidence>
<evidence type="ECO:0000313" key="8">
    <source>
        <dbReference type="Proteomes" id="UP000009168"/>
    </source>
</evidence>
<keyword evidence="8" id="KW-1185">Reference proteome</keyword>
<feature type="compositionally biased region" description="Acidic residues" evidence="5">
    <location>
        <begin position="335"/>
        <end position="347"/>
    </location>
</feature>
<keyword evidence="3" id="KW-0862">Zinc</keyword>
<feature type="coiled-coil region" evidence="4">
    <location>
        <begin position="744"/>
        <end position="792"/>
    </location>
</feature>
<dbReference type="PROSITE" id="PS00028">
    <property type="entry name" value="ZINC_FINGER_C2H2_1"/>
    <property type="match status" value="1"/>
</dbReference>
<dbReference type="PANTHER" id="PTHR18849:SF0">
    <property type="entry name" value="CILIA- AND FLAGELLA-ASSOCIATED PROTEIN 410-RELATED"/>
    <property type="match status" value="1"/>
</dbReference>
<dbReference type="Proteomes" id="UP000009168">
    <property type="component" value="Unassembled WGS sequence"/>
</dbReference>
<dbReference type="OrthoDB" id="305087at2759"/>
<dbReference type="InParanoid" id="Q237I5"/>
<dbReference type="InterPro" id="IPR025875">
    <property type="entry name" value="Leu-rich_rpt_4"/>
</dbReference>
<accession>Q237I5</accession>
<name>Q237I5_TETTS</name>
<dbReference type="InterPro" id="IPR032675">
    <property type="entry name" value="LRR_dom_sf"/>
</dbReference>
<feature type="compositionally biased region" description="Acidic residues" evidence="5">
    <location>
        <begin position="920"/>
        <end position="933"/>
    </location>
</feature>
<proteinExistence type="predicted"/>
<feature type="compositionally biased region" description="Basic and acidic residues" evidence="5">
    <location>
        <begin position="937"/>
        <end position="963"/>
    </location>
</feature>
<evidence type="ECO:0000259" key="6">
    <source>
        <dbReference type="PROSITE" id="PS50157"/>
    </source>
</evidence>
<dbReference type="EMBL" id="GG662743">
    <property type="protein sequence ID" value="EAR92756.1"/>
    <property type="molecule type" value="Genomic_DNA"/>
</dbReference>
<dbReference type="PROSITE" id="PS51450">
    <property type="entry name" value="LRR"/>
    <property type="match status" value="2"/>
</dbReference>
<dbReference type="Pfam" id="PF12799">
    <property type="entry name" value="LRR_4"/>
    <property type="match status" value="1"/>
</dbReference>
<feature type="coiled-coil region" evidence="4">
    <location>
        <begin position="824"/>
        <end position="861"/>
    </location>
</feature>
<evidence type="ECO:0000256" key="1">
    <source>
        <dbReference type="ARBA" id="ARBA00022614"/>
    </source>
</evidence>
<dbReference type="GeneID" id="7829903"/>
<dbReference type="GO" id="GO:0008270">
    <property type="term" value="F:zinc ion binding"/>
    <property type="evidence" value="ECO:0007669"/>
    <property type="project" value="UniProtKB-KW"/>
</dbReference>
<evidence type="ECO:0000256" key="3">
    <source>
        <dbReference type="PROSITE-ProRule" id="PRU00042"/>
    </source>
</evidence>
<dbReference type="PROSITE" id="PS50157">
    <property type="entry name" value="ZINC_FINGER_C2H2_2"/>
    <property type="match status" value="1"/>
</dbReference>
<keyword evidence="3" id="KW-0863">Zinc-finger</keyword>
<dbReference type="SUPFAM" id="SSF52075">
    <property type="entry name" value="Outer arm dynein light chain 1"/>
    <property type="match status" value="1"/>
</dbReference>